<dbReference type="SUPFAM" id="SSF50993">
    <property type="entry name" value="Peptidase/esterase 'gauge' domain"/>
    <property type="match status" value="1"/>
</dbReference>
<accession>A0A6J6BQ01</accession>
<organism evidence="8">
    <name type="scientific">freshwater metagenome</name>
    <dbReference type="NCBI Taxonomy" id="449393"/>
    <lineage>
        <taxon>unclassified sequences</taxon>
        <taxon>metagenomes</taxon>
        <taxon>ecological metagenomes</taxon>
    </lineage>
</organism>
<dbReference type="GO" id="GO:0006508">
    <property type="term" value="P:proteolysis"/>
    <property type="evidence" value="ECO:0007669"/>
    <property type="project" value="UniProtKB-KW"/>
</dbReference>
<evidence type="ECO:0000256" key="3">
    <source>
        <dbReference type="ARBA" id="ARBA00022801"/>
    </source>
</evidence>
<dbReference type="InterPro" id="IPR023302">
    <property type="entry name" value="Pept_S9A_N"/>
</dbReference>
<evidence type="ECO:0000313" key="8">
    <source>
        <dbReference type="EMBL" id="CAB4540727.1"/>
    </source>
</evidence>
<feature type="domain" description="Peptidase S9A N-terminal" evidence="7">
    <location>
        <begin position="14"/>
        <end position="408"/>
    </location>
</feature>
<keyword evidence="4" id="KW-0720">Serine protease</keyword>
<dbReference type="InterPro" id="IPR002470">
    <property type="entry name" value="Peptidase_S9A"/>
</dbReference>
<gene>
    <name evidence="8" type="ORF">UFOPK1493_00281</name>
</gene>
<dbReference type="AlphaFoldDB" id="A0A6J6BQ01"/>
<comment type="similarity">
    <text evidence="1">Belongs to the peptidase S9A family.</text>
</comment>
<proteinExistence type="inferred from homology"/>
<dbReference type="GO" id="GO:0004252">
    <property type="term" value="F:serine-type endopeptidase activity"/>
    <property type="evidence" value="ECO:0007669"/>
    <property type="project" value="InterPro"/>
</dbReference>
<dbReference type="Gene3D" id="3.40.50.1820">
    <property type="entry name" value="alpha/beta hydrolase"/>
    <property type="match status" value="1"/>
</dbReference>
<evidence type="ECO:0000259" key="7">
    <source>
        <dbReference type="Pfam" id="PF02897"/>
    </source>
</evidence>
<keyword evidence="3" id="KW-0378">Hydrolase</keyword>
<protein>
    <submittedName>
        <fullName evidence="8">Unannotated protein</fullName>
    </submittedName>
</protein>
<name>A0A6J6BQ01_9ZZZZ</name>
<dbReference type="InterPro" id="IPR029058">
    <property type="entry name" value="AB_hydrolase_fold"/>
</dbReference>
<keyword evidence="2" id="KW-0645">Protease</keyword>
<dbReference type="Pfam" id="PF00326">
    <property type="entry name" value="Peptidase_S9"/>
    <property type="match status" value="1"/>
</dbReference>
<evidence type="ECO:0000259" key="6">
    <source>
        <dbReference type="Pfam" id="PF00326"/>
    </source>
</evidence>
<dbReference type="Pfam" id="PF02897">
    <property type="entry name" value="Peptidase_S9_N"/>
    <property type="match status" value="1"/>
</dbReference>
<dbReference type="InterPro" id="IPR001375">
    <property type="entry name" value="Peptidase_S9_cat"/>
</dbReference>
<feature type="region of interest" description="Disordered" evidence="5">
    <location>
        <begin position="1"/>
        <end position="33"/>
    </location>
</feature>
<evidence type="ECO:0000256" key="1">
    <source>
        <dbReference type="ARBA" id="ARBA00005228"/>
    </source>
</evidence>
<dbReference type="PRINTS" id="PR00862">
    <property type="entry name" value="PROLIGOPTASE"/>
</dbReference>
<dbReference type="InterPro" id="IPR051543">
    <property type="entry name" value="Serine_Peptidase_S9A"/>
</dbReference>
<sequence length="685" mass="77062">MADQVVPAPHPPAAKQVPHTWQRPTGPADDPWAWLRDRDDPDTIAYLEAENAYAERWLEPHRATIDAIFDEIRSRVQETDAAVPVRKGDWWYTARTVEGLDYPIHCRGRSADTAGDHALLDENAEATGYEFFSLGGFDVSPDQRLVAWSADVDGGEEFTLRIRDLESGTDLPDVVEGTYAWAGTAWSTDGTELFYVMPDDQMRPFQLWRHRIGTQQADDVLVLEEPDERFHVGVDLSRSERWVIVESSSKTSSEVHLIPSDRPHDALRLVRGRTEDLEYSVDHWGDGFVVLTNLDAEDFRVMTAPEDDPSTWTELLPHVPGQRIVAVEPFATHLVVHEWADAQQRVRIVGRDGEQETLDLGDEPHEVELDANPEWTTTTLRYGYQSFTTPASVYELDLTTGERTLLKRTPTPNVDLDAYEATREWATAPDGALVPVDVVRRRGTEPDGSHPCLVYGYGSYESSVPPWFSVYRLSLLDRGWVWALVHPRGGGELGRRWYTDGRLLHKRTTFTDTIACAEHLRDLGWAAADRIAIRGGSAGGLLVGACMTMRPELFRTVVAEVPFVDAVTTMSDPTLPLTVTEWDEWGDPREEPMASYMLSYSPYDNTVARDYPALLITAGLNDPRVSYHEPAKWCAKLRALRTDDRPQLLRTEMGAGHGGPSGRYERWRDEAIVLTFVLAADAISR</sequence>
<dbReference type="PANTHER" id="PTHR11757">
    <property type="entry name" value="PROTEASE FAMILY S9A OLIGOPEPTIDASE"/>
    <property type="match status" value="1"/>
</dbReference>
<evidence type="ECO:0000256" key="2">
    <source>
        <dbReference type="ARBA" id="ARBA00022670"/>
    </source>
</evidence>
<evidence type="ECO:0000256" key="4">
    <source>
        <dbReference type="ARBA" id="ARBA00022825"/>
    </source>
</evidence>
<dbReference type="Gene3D" id="2.130.10.120">
    <property type="entry name" value="Prolyl oligopeptidase, N-terminal domain"/>
    <property type="match status" value="1"/>
</dbReference>
<reference evidence="8" key="1">
    <citation type="submission" date="2020-05" db="EMBL/GenBank/DDBJ databases">
        <authorList>
            <person name="Chiriac C."/>
            <person name="Salcher M."/>
            <person name="Ghai R."/>
            <person name="Kavagutti S V."/>
        </authorList>
    </citation>
    <scope>NUCLEOTIDE SEQUENCE</scope>
</reference>
<dbReference type="SUPFAM" id="SSF53474">
    <property type="entry name" value="alpha/beta-Hydrolases"/>
    <property type="match status" value="1"/>
</dbReference>
<feature type="domain" description="Peptidase S9 prolyl oligopeptidase catalytic" evidence="6">
    <location>
        <begin position="467"/>
        <end position="678"/>
    </location>
</feature>
<dbReference type="EMBL" id="CAEZSR010000005">
    <property type="protein sequence ID" value="CAB4540727.1"/>
    <property type="molecule type" value="Genomic_DNA"/>
</dbReference>
<dbReference type="PANTHER" id="PTHR11757:SF19">
    <property type="entry name" value="PROLYL ENDOPEPTIDASE-LIKE"/>
    <property type="match status" value="1"/>
</dbReference>
<evidence type="ECO:0000256" key="5">
    <source>
        <dbReference type="SAM" id="MobiDB-lite"/>
    </source>
</evidence>